<dbReference type="EMBL" id="BMOD01000004">
    <property type="protein sequence ID" value="GGJ30880.1"/>
    <property type="molecule type" value="Genomic_DNA"/>
</dbReference>
<comment type="caution">
    <text evidence="4">The sequence shown here is derived from an EMBL/GenBank/DDBJ whole genome shotgun (WGS) entry which is preliminary data.</text>
</comment>
<evidence type="ECO:0000313" key="4">
    <source>
        <dbReference type="EMBL" id="GGJ30880.1"/>
    </source>
</evidence>
<protein>
    <recommendedName>
        <fullName evidence="6">DUF11 domain-containing protein</fullName>
    </recommendedName>
</protein>
<organism evidence="4 5">
    <name type="scientific">Deinococcus roseus</name>
    <dbReference type="NCBI Taxonomy" id="392414"/>
    <lineage>
        <taxon>Bacteria</taxon>
        <taxon>Thermotogati</taxon>
        <taxon>Deinococcota</taxon>
        <taxon>Deinococci</taxon>
        <taxon>Deinococcales</taxon>
        <taxon>Deinococcaceae</taxon>
        <taxon>Deinococcus</taxon>
    </lineage>
</organism>
<dbReference type="InterPro" id="IPR013229">
    <property type="entry name" value="PEGA"/>
</dbReference>
<feature type="domain" description="PEGA" evidence="3">
    <location>
        <begin position="43"/>
        <end position="99"/>
    </location>
</feature>
<accession>A0ABQ2D039</accession>
<keyword evidence="1" id="KW-0732">Signal</keyword>
<sequence>MLKTRIGMLALTGMLALASCGSQGPSTVTQPPVNATTVSVNFANPNGYTIVVKDAAGNTVTNLAQVAPGTYTVTFSKGGFKTQTRTYTFVEGQNYNLEVPTLEAISGAFFINDQGQIIEISKADVDNAGSRFVFYAWLENEQSGIYLPNITNFTDPGQPSAGEQDEVAPTNTQNLAAGYVGYKASDGKVYPVIGASVRWDILEQTGSVRFSAADDGGNSGGVTPQYISDNAMTAETFTNRAGNPNNARFPSSLQYPTYNRTGIGTPDTNGFTWTALNHDPKFTTATARVRAVAYVNGTEITKQWLNKTFAPSAKLTISKDPAAQETLVNEAKSFTVTVKNIGQGAATNIKLNDKLMSGNAAAYGITAPANSTPNTTDGFDASFDLAPGESRTFTFPAQASATGVYCDMATITSFVNGAFGVQNPTDLNDSACLTVRAPKLNIIKEFVDAAGNVIADPQTVMANTDASVRVTVSNGGDATATGVVVTDNLNGGASAPYSVSQLPTGTTANANDGFVAPAFDLAAGQTKSFLFKVRASEDGKYCDTASFTSRNAGTGMDDACLIVATPKLNIVKTNTPTDNLFPGRSYTSTIVVSNSGNATATNVAVKDLLGQLTGGTAVVNFGSGSFTVSPAGTTGTVGRSGNEITTVPATVDLPAGGNITVTLTSTIPAGATAGQYCDVASFTSGNAGTGQTTACVTVRAILAEQLQMVDTVDPITVAGTTTVYDGTYLIETTSNESAINNKINFAFGVTNPLQNSGGVFNFSNVRVYFDPTPVRDPQTGTVTSDYTSATAVLLTNGTQYTTNANSGTGQLTLTFTPSFALSAGAALYTRVDAMAPAGVNPDNYNSTVLWQNTGSKSGQLYQQYKSESTTVISK</sequence>
<dbReference type="InterPro" id="IPR001434">
    <property type="entry name" value="OmcB-like_DUF11"/>
</dbReference>
<name>A0ABQ2D039_9DEIO</name>
<reference evidence="5" key="1">
    <citation type="journal article" date="2019" name="Int. J. Syst. Evol. Microbiol.">
        <title>The Global Catalogue of Microorganisms (GCM) 10K type strain sequencing project: providing services to taxonomists for standard genome sequencing and annotation.</title>
        <authorList>
            <consortium name="The Broad Institute Genomics Platform"/>
            <consortium name="The Broad Institute Genome Sequencing Center for Infectious Disease"/>
            <person name="Wu L."/>
            <person name="Ma J."/>
        </authorList>
    </citation>
    <scope>NUCLEOTIDE SEQUENCE [LARGE SCALE GENOMIC DNA]</scope>
    <source>
        <strain evidence="5">JCM 14370</strain>
    </source>
</reference>
<dbReference type="PROSITE" id="PS51257">
    <property type="entry name" value="PROKAR_LIPOPROTEIN"/>
    <property type="match status" value="1"/>
</dbReference>
<dbReference type="Pfam" id="PF08308">
    <property type="entry name" value="PEGA"/>
    <property type="match status" value="1"/>
</dbReference>
<dbReference type="RefSeq" id="WP_189002168.1">
    <property type="nucleotide sequence ID" value="NZ_BMOD01000004.1"/>
</dbReference>
<gene>
    <name evidence="4" type="ORF">GCM10008938_16150</name>
</gene>
<dbReference type="InterPro" id="IPR013783">
    <property type="entry name" value="Ig-like_fold"/>
</dbReference>
<dbReference type="Proteomes" id="UP000632222">
    <property type="component" value="Unassembled WGS sequence"/>
</dbReference>
<feature type="signal peptide" evidence="1">
    <location>
        <begin position="1"/>
        <end position="24"/>
    </location>
</feature>
<feature type="domain" description="DUF11" evidence="2">
    <location>
        <begin position="315"/>
        <end position="413"/>
    </location>
</feature>
<evidence type="ECO:0000259" key="2">
    <source>
        <dbReference type="Pfam" id="PF01345"/>
    </source>
</evidence>
<evidence type="ECO:0000313" key="5">
    <source>
        <dbReference type="Proteomes" id="UP000632222"/>
    </source>
</evidence>
<keyword evidence="5" id="KW-1185">Reference proteome</keyword>
<evidence type="ECO:0000259" key="3">
    <source>
        <dbReference type="Pfam" id="PF08308"/>
    </source>
</evidence>
<dbReference type="Gene3D" id="2.60.40.10">
    <property type="entry name" value="Immunoglobulins"/>
    <property type="match status" value="2"/>
</dbReference>
<evidence type="ECO:0008006" key="6">
    <source>
        <dbReference type="Google" id="ProtNLM"/>
    </source>
</evidence>
<dbReference type="Gene3D" id="2.60.40.1120">
    <property type="entry name" value="Carboxypeptidase-like, regulatory domain"/>
    <property type="match status" value="1"/>
</dbReference>
<proteinExistence type="predicted"/>
<feature type="chain" id="PRO_5045045387" description="DUF11 domain-containing protein" evidence="1">
    <location>
        <begin position="25"/>
        <end position="874"/>
    </location>
</feature>
<dbReference type="Pfam" id="PF01345">
    <property type="entry name" value="DUF11"/>
    <property type="match status" value="2"/>
</dbReference>
<feature type="domain" description="DUF11" evidence="2">
    <location>
        <begin position="455"/>
        <end position="551"/>
    </location>
</feature>
<evidence type="ECO:0000256" key="1">
    <source>
        <dbReference type="SAM" id="SignalP"/>
    </source>
</evidence>